<keyword evidence="2" id="KW-0812">Transmembrane</keyword>
<evidence type="ECO:0000256" key="2">
    <source>
        <dbReference type="SAM" id="Phobius"/>
    </source>
</evidence>
<accession>A0A1X2GEI3</accession>
<organism evidence="3 4">
    <name type="scientific">Hesseltinella vesiculosa</name>
    <dbReference type="NCBI Taxonomy" id="101127"/>
    <lineage>
        <taxon>Eukaryota</taxon>
        <taxon>Fungi</taxon>
        <taxon>Fungi incertae sedis</taxon>
        <taxon>Mucoromycota</taxon>
        <taxon>Mucoromycotina</taxon>
        <taxon>Mucoromycetes</taxon>
        <taxon>Mucorales</taxon>
        <taxon>Cunninghamellaceae</taxon>
        <taxon>Hesseltinella</taxon>
    </lineage>
</organism>
<proteinExistence type="predicted"/>
<feature type="transmembrane region" description="Helical" evidence="2">
    <location>
        <begin position="6"/>
        <end position="31"/>
    </location>
</feature>
<protein>
    <submittedName>
        <fullName evidence="3">Uncharacterized protein</fullName>
    </submittedName>
</protein>
<name>A0A1X2GEI3_9FUNG</name>
<reference evidence="3 4" key="1">
    <citation type="submission" date="2016-07" db="EMBL/GenBank/DDBJ databases">
        <title>Pervasive Adenine N6-methylation of Active Genes in Fungi.</title>
        <authorList>
            <consortium name="DOE Joint Genome Institute"/>
            <person name="Mondo S.J."/>
            <person name="Dannebaum R.O."/>
            <person name="Kuo R.C."/>
            <person name="Labutti K."/>
            <person name="Haridas S."/>
            <person name="Kuo A."/>
            <person name="Salamov A."/>
            <person name="Ahrendt S.R."/>
            <person name="Lipzen A."/>
            <person name="Sullivan W."/>
            <person name="Andreopoulos W.B."/>
            <person name="Clum A."/>
            <person name="Lindquist E."/>
            <person name="Daum C."/>
            <person name="Ramamoorthy G.K."/>
            <person name="Gryganskyi A."/>
            <person name="Culley D."/>
            <person name="Magnuson J.K."/>
            <person name="James T.Y."/>
            <person name="O'Malley M.A."/>
            <person name="Stajich J.E."/>
            <person name="Spatafora J.W."/>
            <person name="Visel A."/>
            <person name="Grigoriev I.V."/>
        </authorList>
    </citation>
    <scope>NUCLEOTIDE SEQUENCE [LARGE SCALE GENOMIC DNA]</scope>
    <source>
        <strain evidence="3 4">NRRL 3301</strain>
    </source>
</reference>
<feature type="region of interest" description="Disordered" evidence="1">
    <location>
        <begin position="180"/>
        <end position="283"/>
    </location>
</feature>
<dbReference type="Proteomes" id="UP000242146">
    <property type="component" value="Unassembled WGS sequence"/>
</dbReference>
<gene>
    <name evidence="3" type="ORF">DM01DRAFT_1336937</name>
</gene>
<keyword evidence="2" id="KW-0472">Membrane</keyword>
<feature type="region of interest" description="Disordered" evidence="1">
    <location>
        <begin position="37"/>
        <end position="70"/>
    </location>
</feature>
<keyword evidence="4" id="KW-1185">Reference proteome</keyword>
<evidence type="ECO:0000313" key="4">
    <source>
        <dbReference type="Proteomes" id="UP000242146"/>
    </source>
</evidence>
<dbReference type="OrthoDB" id="10660518at2759"/>
<dbReference type="AlphaFoldDB" id="A0A1X2GEI3"/>
<feature type="compositionally biased region" description="Low complexity" evidence="1">
    <location>
        <begin position="245"/>
        <end position="272"/>
    </location>
</feature>
<keyword evidence="2" id="KW-1133">Transmembrane helix</keyword>
<sequence>MASDSVGLITGLTVGLVVGIPLAAFLGYWLYRRSQRSAEQTGPDDEEREVTTTTTVSSSRPPTPPPKDQQVFLQNIPEEGIVHSSSDSSHRTSPYLENALHIPPLMGKASIQRSLTMGSRPAHAQSHARPGPPVPPKTGIRPLLRSASVKVSSRYDNLDLDRYDDDLDHVRIGRAVSIKRSAASVGRPRTPPPSGTAAGSCDNGSPVTLRRSRSGSPVMYAKPSVARVRSITRKDTTPRPSVELADASSSANTAAPAMSPSSSTSSAKSSTPQEGEITVILDS</sequence>
<feature type="region of interest" description="Disordered" evidence="1">
    <location>
        <begin position="114"/>
        <end position="142"/>
    </location>
</feature>
<comment type="caution">
    <text evidence="3">The sequence shown here is derived from an EMBL/GenBank/DDBJ whole genome shotgun (WGS) entry which is preliminary data.</text>
</comment>
<evidence type="ECO:0000313" key="3">
    <source>
        <dbReference type="EMBL" id="ORX51947.1"/>
    </source>
</evidence>
<evidence type="ECO:0000256" key="1">
    <source>
        <dbReference type="SAM" id="MobiDB-lite"/>
    </source>
</evidence>
<dbReference type="EMBL" id="MCGT01000019">
    <property type="protein sequence ID" value="ORX51947.1"/>
    <property type="molecule type" value="Genomic_DNA"/>
</dbReference>
<feature type="compositionally biased region" description="Low complexity" evidence="1">
    <location>
        <begin position="51"/>
        <end position="60"/>
    </location>
</feature>